<gene>
    <name evidence="4" type="ORF">EQY75_13055</name>
</gene>
<feature type="compositionally biased region" description="Basic and acidic residues" evidence="2">
    <location>
        <begin position="931"/>
        <end position="974"/>
    </location>
</feature>
<keyword evidence="1" id="KW-0175">Coiled coil</keyword>
<proteinExistence type="predicted"/>
<sequence length="1123" mass="129714">MKSYDNILQKLAVFVRKYYKTQILKGGFLFLVLALIFWMVLLTIEYFLWMGSSLRTVVFVLAITTTIFLFVKYIGNPLLSLFKLRRGLDLRNAAEIIGNHFPQVGDRLLNLLELAEDKQRTELLLASIEQRSDELSPIPFQQAIDIKKGLKYAKYLTIPVLLLGIVWITGKMEEFLDSYNRVVNYDLAYEKPAPFKFLVLNNQLKTIEKQDITILVMTEGEVKPELAYIVVDGKKRLMQESNGQYNYTFNAPQGAQEFYFTANGVRSRAYTLETIAAPSILQFYSILDYPKYINRTSDTLLGTGNAIVPEGTNVKWVIKGENTNNIKLVTADTSYSFIKNQNNFQFNRSLKADLDYRVTTSNEELKDYESLNYSIRVVKDQAPTINVLEIRDTIDNSVSYQGIANDDYELTKLYIVYYKKGEEMNPNRLELDQIESKDYEFYYDFPTGLDLEKGSTYNYYFRVIDNDALRSGKAAQSRVFSTSILNDDQEIRRKLGEQKEVIDNLDKGIEEMDKQEEMLKAIEQNQREKSNLNYNDKKEIKDFLQAQQQQEALMKKFSRQLQETMDKNKESNVVDELLKERLERQELEAKKNEKLLKELSELAEKIDKEELAKKLDELGKRQQNSKRNLSQLLELTKKYYVTEKANQLAKDLKELSEKQELLPRLKQEQDYNTEEQKKINEDFDGLAQELEELRKANSDLQKPLSIDTSEEKEKEVKSDLQEAIEELKKEKGEEEASDGSEMEQAGDKAKKKQRSAATKMKQMSDALQQSAMSGGASTMAEDAEMLRQILDNLVVFSFKQEGLLDQLSSNDQQRGYFTNVVKEEQELKKLFEHVDDSLFTLSLRQVEIAEFVNEQITEVYYNIDQSLESLSEGQNYQGASYQQYVLTAANNLADFLANVLNNMQQSLGQGQGKGNPQDGFQLPDIIKEQQGIKDSMNAKKEGEEGKEGEKGKDGKEGEGENELKGEGEELEGKAAEGNGFGYDDQEMKEIYEIYKQQQLIRQKLEEQLKTLIVNEDRELAARLAKQMEDFEKDLIENGITERTIEKANRIQQQLLKLENAAMEQGEKEERESKVGSEEADRPLILKRVDFIEEEGIDELLRRQVLPLQEFYKTRAKQYFRKDD</sequence>
<evidence type="ECO:0008006" key="6">
    <source>
        <dbReference type="Google" id="ProtNLM"/>
    </source>
</evidence>
<dbReference type="Proteomes" id="UP000290889">
    <property type="component" value="Chromosome"/>
</dbReference>
<feature type="transmembrane region" description="Helical" evidence="3">
    <location>
        <begin position="26"/>
        <end position="48"/>
    </location>
</feature>
<feature type="region of interest" description="Disordered" evidence="2">
    <location>
        <begin position="931"/>
        <end position="981"/>
    </location>
</feature>
<feature type="transmembrane region" description="Helical" evidence="3">
    <location>
        <begin position="54"/>
        <end position="75"/>
    </location>
</feature>
<feature type="transmembrane region" description="Helical" evidence="3">
    <location>
        <begin position="152"/>
        <end position="170"/>
    </location>
</feature>
<evidence type="ECO:0000313" key="5">
    <source>
        <dbReference type="Proteomes" id="UP000290889"/>
    </source>
</evidence>
<protein>
    <recommendedName>
        <fullName evidence="6">DUF4175 family protein</fullName>
    </recommendedName>
</protein>
<feature type="region of interest" description="Disordered" evidence="2">
    <location>
        <begin position="728"/>
        <end position="776"/>
    </location>
</feature>
<keyword evidence="5" id="KW-1185">Reference proteome</keyword>
<accession>A0A411ECL8</accession>
<reference evidence="4 5" key="1">
    <citation type="submission" date="2019-01" db="EMBL/GenBank/DDBJ databases">
        <title>Muriicola soli sp. nov., isolated from soil.</title>
        <authorList>
            <person name="Kang H.J."/>
            <person name="Kim S.B."/>
        </authorList>
    </citation>
    <scope>NUCLEOTIDE SEQUENCE [LARGE SCALE GENOMIC DNA]</scope>
    <source>
        <strain evidence="4 5">MMS17-SY002</strain>
    </source>
</reference>
<evidence type="ECO:0000313" key="4">
    <source>
        <dbReference type="EMBL" id="QBA65378.1"/>
    </source>
</evidence>
<feature type="coiled-coil region" evidence="1">
    <location>
        <begin position="994"/>
        <end position="1067"/>
    </location>
</feature>
<dbReference type="OrthoDB" id="9812498at2"/>
<evidence type="ECO:0000256" key="1">
    <source>
        <dbReference type="SAM" id="Coils"/>
    </source>
</evidence>
<dbReference type="AlphaFoldDB" id="A0A411ECL8"/>
<name>A0A411ECL8_9FLAO</name>
<evidence type="ECO:0000256" key="2">
    <source>
        <dbReference type="SAM" id="MobiDB-lite"/>
    </source>
</evidence>
<evidence type="ECO:0000256" key="3">
    <source>
        <dbReference type="SAM" id="Phobius"/>
    </source>
</evidence>
<organism evidence="4 5">
    <name type="scientific">Muriicola soli</name>
    <dbReference type="NCBI Taxonomy" id="2507538"/>
    <lineage>
        <taxon>Bacteria</taxon>
        <taxon>Pseudomonadati</taxon>
        <taxon>Bacteroidota</taxon>
        <taxon>Flavobacteriia</taxon>
        <taxon>Flavobacteriales</taxon>
        <taxon>Flavobacteriaceae</taxon>
        <taxon>Muriicola</taxon>
    </lineage>
</organism>
<feature type="compositionally biased region" description="Polar residues" evidence="2">
    <location>
        <begin position="765"/>
        <end position="776"/>
    </location>
</feature>
<keyword evidence="3" id="KW-0812">Transmembrane</keyword>
<dbReference type="KEGG" id="mur:EQY75_13055"/>
<keyword evidence="3" id="KW-1133">Transmembrane helix</keyword>
<dbReference type="RefSeq" id="WP_129606552.1">
    <property type="nucleotide sequence ID" value="NZ_CP035544.1"/>
</dbReference>
<keyword evidence="3" id="KW-0472">Membrane</keyword>
<feature type="coiled-coil region" evidence="1">
    <location>
        <begin position="505"/>
        <end position="532"/>
    </location>
</feature>
<dbReference type="EMBL" id="CP035544">
    <property type="protein sequence ID" value="QBA65378.1"/>
    <property type="molecule type" value="Genomic_DNA"/>
</dbReference>